<comment type="caution">
    <text evidence="1">The sequence shown here is derived from an EMBL/GenBank/DDBJ whole genome shotgun (WGS) entry which is preliminary data.</text>
</comment>
<dbReference type="RefSeq" id="WP_323356126.1">
    <property type="nucleotide sequence ID" value="NZ_JAYGHY010000012.1"/>
</dbReference>
<sequence length="47" mass="5033">MVEADQSPPKSLAQMQALAAMADRVVHLPGRLSAREECGATLAELLR</sequence>
<name>A0ABU5SU23_9CYAN</name>
<evidence type="ECO:0000313" key="1">
    <source>
        <dbReference type="EMBL" id="MEA5442028.1"/>
    </source>
</evidence>
<organism evidence="1 2">
    <name type="scientific">Cyanobium gracile UHCC 0281</name>
    <dbReference type="NCBI Taxonomy" id="3110309"/>
    <lineage>
        <taxon>Bacteria</taxon>
        <taxon>Bacillati</taxon>
        <taxon>Cyanobacteriota</taxon>
        <taxon>Cyanophyceae</taxon>
        <taxon>Synechococcales</taxon>
        <taxon>Prochlorococcaceae</taxon>
        <taxon>Cyanobium</taxon>
    </lineage>
</organism>
<gene>
    <name evidence="1" type="ORF">VB739_05625</name>
</gene>
<accession>A0ABU5SU23</accession>
<dbReference type="EMBL" id="JAYGHY010000012">
    <property type="protein sequence ID" value="MEA5442028.1"/>
    <property type="molecule type" value="Genomic_DNA"/>
</dbReference>
<dbReference type="Proteomes" id="UP001302329">
    <property type="component" value="Unassembled WGS sequence"/>
</dbReference>
<proteinExistence type="predicted"/>
<protein>
    <submittedName>
        <fullName evidence="1">Uncharacterized protein</fullName>
    </submittedName>
</protein>
<keyword evidence="2" id="KW-1185">Reference proteome</keyword>
<evidence type="ECO:0000313" key="2">
    <source>
        <dbReference type="Proteomes" id="UP001302329"/>
    </source>
</evidence>
<reference evidence="1 2" key="1">
    <citation type="submission" date="2023-12" db="EMBL/GenBank/DDBJ databases">
        <title>Baltic Sea Cyanobacteria.</title>
        <authorList>
            <person name="Delbaje E."/>
            <person name="Fewer D.P."/>
            <person name="Shishido T.K."/>
        </authorList>
    </citation>
    <scope>NUCLEOTIDE SEQUENCE [LARGE SCALE GENOMIC DNA]</scope>
    <source>
        <strain evidence="1 2">UHCC 0281</strain>
    </source>
</reference>